<dbReference type="PANTHER" id="PTHR43284:SF1">
    <property type="entry name" value="ASPARAGINE SYNTHETASE"/>
    <property type="match status" value="1"/>
</dbReference>
<dbReference type="PANTHER" id="PTHR43284">
    <property type="entry name" value="ASPARAGINE SYNTHETASE (GLUTAMINE-HYDROLYZING)"/>
    <property type="match status" value="1"/>
</dbReference>
<sequence>MCGIAGFIYADRDRPVDPETLVAMAAIQHHRGPDGFGVRRMPGVGFSHARLSIVDLDESRGRQPFESADGRLMLTKNGELYDYQRIRADLTARGDRFQTKSDSEMIMHLYPRLGLEGMLPHLRGEFAFALYDRSAERLMLVRDRFGIKPLYWAEADGVLVFGSELKVLFAHPEVQRKFDPAGVYHQLMQTIVPGSTAFENIHQVPPGHQLVVERKGGRLHVSQQKYWDMPFPDEADRPSEYDEDEWIEAVRAKLLEAVQLRLEADVPVGCYLSGGIDSCSILGLAAAARQSPVKAFTIGFDNKDYDESPIAREMAESTGADQDVMMLDASHLYDNFVETLWHTERTIYNTLGVAKLLMSRHVQSVDYKVVLTGEGSDELFGGYPAFRRDMFLHGLDHLSAEERAEWEKLLAEQNKLFKGAMLAEDEVRHQALEEKVGFTPSCLQPWLASATRVPGLLSTELNAQLTGYDPGQAIAQQLDGESLAGRHPLDKAQYVWIKTMLEGQILTWGGDRVDMANSMEARPAFLDHHLAELAAQLPPSLRIKGKTEKYVLREAMKGLLPEVLYKREKFAFMAPPAHTDPKKWAAMRGLADEYLNPTAIADAGLLSADGVKALFDLHDDKQLTAATQNKLDAIINHMLGVQVLHRHFVATDVPAQARAKAEQLGWRVEASM</sequence>
<dbReference type="GO" id="GO:0004066">
    <property type="term" value="F:asparagine synthase (glutamine-hydrolyzing) activity"/>
    <property type="evidence" value="ECO:0007669"/>
    <property type="project" value="UniProtKB-EC"/>
</dbReference>
<evidence type="ECO:0000259" key="11">
    <source>
        <dbReference type="PROSITE" id="PS51278"/>
    </source>
</evidence>
<evidence type="ECO:0000256" key="10">
    <source>
        <dbReference type="PIRSR" id="PIRSR001589-3"/>
    </source>
</evidence>
<evidence type="ECO:0000256" key="3">
    <source>
        <dbReference type="ARBA" id="ARBA00012737"/>
    </source>
</evidence>
<keyword evidence="13" id="KW-1185">Reference proteome</keyword>
<dbReference type="SUPFAM" id="SSF56235">
    <property type="entry name" value="N-terminal nucleophile aminohydrolases (Ntn hydrolases)"/>
    <property type="match status" value="1"/>
</dbReference>
<dbReference type="EC" id="6.3.5.4" evidence="3"/>
<evidence type="ECO:0000256" key="1">
    <source>
        <dbReference type="ARBA" id="ARBA00005187"/>
    </source>
</evidence>
<dbReference type="Gene3D" id="3.40.50.620">
    <property type="entry name" value="HUPs"/>
    <property type="match status" value="2"/>
</dbReference>
<gene>
    <name evidence="12" type="ORF">A3196_06845</name>
</gene>
<dbReference type="Proteomes" id="UP000094849">
    <property type="component" value="Unassembled WGS sequence"/>
</dbReference>
<feature type="binding site" evidence="9">
    <location>
        <position position="298"/>
    </location>
    <ligand>
        <name>ATP</name>
        <dbReference type="ChEBI" id="CHEBI:30616"/>
    </ligand>
</feature>
<dbReference type="GO" id="GO:0005524">
    <property type="term" value="F:ATP binding"/>
    <property type="evidence" value="ECO:0007669"/>
    <property type="project" value="UniProtKB-KW"/>
</dbReference>
<proteinExistence type="inferred from homology"/>
<keyword evidence="8" id="KW-0028">Amino-acid biosynthesis</keyword>
<dbReference type="PROSITE" id="PS51278">
    <property type="entry name" value="GATASE_TYPE_2"/>
    <property type="match status" value="1"/>
</dbReference>
<keyword evidence="6 8" id="KW-0315">Glutamine amidotransferase</keyword>
<evidence type="ECO:0000313" key="13">
    <source>
        <dbReference type="Proteomes" id="UP000094849"/>
    </source>
</evidence>
<evidence type="ECO:0000256" key="7">
    <source>
        <dbReference type="ARBA" id="ARBA00048741"/>
    </source>
</evidence>
<name>A0A1E2UPC1_9GAMM</name>
<comment type="pathway">
    <text evidence="1">Amino-acid biosynthesis; L-asparagine biosynthesis; L-asparagine from L-aspartate (L-Gln route): step 1/1.</text>
</comment>
<dbReference type="InterPro" id="IPR029055">
    <property type="entry name" value="Ntn_hydrolases_N"/>
</dbReference>
<dbReference type="EMBL" id="LVJZ01000003">
    <property type="protein sequence ID" value="ODB96501.1"/>
    <property type="molecule type" value="Genomic_DNA"/>
</dbReference>
<dbReference type="GO" id="GO:0005829">
    <property type="term" value="C:cytosol"/>
    <property type="evidence" value="ECO:0007669"/>
    <property type="project" value="TreeGrafter"/>
</dbReference>
<dbReference type="STRING" id="1818881.A3196_06845"/>
<evidence type="ECO:0000313" key="12">
    <source>
        <dbReference type="EMBL" id="ODB96501.1"/>
    </source>
</evidence>
<dbReference type="RefSeq" id="WP_069004229.1">
    <property type="nucleotide sequence ID" value="NZ_LVJX01000005.1"/>
</dbReference>
<keyword evidence="5 9" id="KW-0067">ATP-binding</keyword>
<dbReference type="PIRSF" id="PIRSF001589">
    <property type="entry name" value="Asn_synthetase_glu-h"/>
    <property type="match status" value="1"/>
</dbReference>
<dbReference type="CDD" id="cd00712">
    <property type="entry name" value="AsnB"/>
    <property type="match status" value="1"/>
</dbReference>
<organism evidence="12 13">
    <name type="scientific">Candidatus Thiodiazotropha endoloripes</name>
    <dbReference type="NCBI Taxonomy" id="1818881"/>
    <lineage>
        <taxon>Bacteria</taxon>
        <taxon>Pseudomonadati</taxon>
        <taxon>Pseudomonadota</taxon>
        <taxon>Gammaproteobacteria</taxon>
        <taxon>Chromatiales</taxon>
        <taxon>Sedimenticolaceae</taxon>
        <taxon>Candidatus Thiodiazotropha</taxon>
    </lineage>
</organism>
<feature type="site" description="Important for beta-aspartyl-AMP intermediate formation" evidence="10">
    <location>
        <position position="374"/>
    </location>
</feature>
<keyword evidence="8" id="KW-0061">Asparagine biosynthesis</keyword>
<dbReference type="InterPro" id="IPR051786">
    <property type="entry name" value="ASN_synthetase/amidase"/>
</dbReference>
<protein>
    <recommendedName>
        <fullName evidence="3">asparagine synthase (glutamine-hydrolyzing)</fullName>
        <ecNumber evidence="3">6.3.5.4</ecNumber>
    </recommendedName>
</protein>
<dbReference type="Gene3D" id="3.60.20.10">
    <property type="entry name" value="Glutamine Phosphoribosylpyrophosphate, subunit 1, domain 1"/>
    <property type="match status" value="1"/>
</dbReference>
<comment type="catalytic activity">
    <reaction evidence="7">
        <text>L-aspartate + L-glutamine + ATP + H2O = L-asparagine + L-glutamate + AMP + diphosphate + H(+)</text>
        <dbReference type="Rhea" id="RHEA:12228"/>
        <dbReference type="ChEBI" id="CHEBI:15377"/>
        <dbReference type="ChEBI" id="CHEBI:15378"/>
        <dbReference type="ChEBI" id="CHEBI:29985"/>
        <dbReference type="ChEBI" id="CHEBI:29991"/>
        <dbReference type="ChEBI" id="CHEBI:30616"/>
        <dbReference type="ChEBI" id="CHEBI:33019"/>
        <dbReference type="ChEBI" id="CHEBI:58048"/>
        <dbReference type="ChEBI" id="CHEBI:58359"/>
        <dbReference type="ChEBI" id="CHEBI:456215"/>
        <dbReference type="EC" id="6.3.5.4"/>
    </reaction>
</comment>
<feature type="binding site" evidence="9">
    <location>
        <position position="102"/>
    </location>
    <ligand>
        <name>L-glutamine</name>
        <dbReference type="ChEBI" id="CHEBI:58359"/>
    </ligand>
</feature>
<accession>A0A1E2UPC1</accession>
<reference evidence="12 13" key="1">
    <citation type="submission" date="2016-03" db="EMBL/GenBank/DDBJ databases">
        <title>Chemosynthetic sulphur-oxidizing symbionts of marine invertebrate animals are capable of nitrogen fixation.</title>
        <authorList>
            <person name="Petersen J.M."/>
            <person name="Kemper A."/>
            <person name="Gruber-Vodicka H."/>
            <person name="Cardini U."/>
            <person name="Geest Mvander."/>
            <person name="Kleiner M."/>
            <person name="Bulgheresi S."/>
            <person name="Fussmann M."/>
            <person name="Herbold C."/>
            <person name="Seah B.K.B."/>
            <person name="Antony C.Paul."/>
            <person name="Liu D."/>
            <person name="Belitz A."/>
            <person name="Weber M."/>
        </authorList>
    </citation>
    <scope>NUCLEOTIDE SEQUENCE [LARGE SCALE GENOMIC DNA]</scope>
    <source>
        <strain evidence="12">G_D</strain>
    </source>
</reference>
<dbReference type="InterPro" id="IPR033738">
    <property type="entry name" value="AsnB_N"/>
</dbReference>
<dbReference type="InterPro" id="IPR014729">
    <property type="entry name" value="Rossmann-like_a/b/a_fold"/>
</dbReference>
<keyword evidence="4 9" id="KW-0547">Nucleotide-binding</keyword>
<dbReference type="SUPFAM" id="SSF52402">
    <property type="entry name" value="Adenine nucleotide alpha hydrolases-like"/>
    <property type="match status" value="1"/>
</dbReference>
<evidence type="ECO:0000256" key="2">
    <source>
        <dbReference type="ARBA" id="ARBA00005752"/>
    </source>
</evidence>
<dbReference type="InterPro" id="IPR006426">
    <property type="entry name" value="Asn_synth_AEB"/>
</dbReference>
<feature type="active site" description="For GATase activity" evidence="8">
    <location>
        <position position="2"/>
    </location>
</feature>
<dbReference type="CDD" id="cd01991">
    <property type="entry name" value="Asn_synthase_B_C"/>
    <property type="match status" value="1"/>
</dbReference>
<evidence type="ECO:0000256" key="5">
    <source>
        <dbReference type="ARBA" id="ARBA00022840"/>
    </source>
</evidence>
<comment type="similarity">
    <text evidence="2">Belongs to the asparagine synthetase family.</text>
</comment>
<evidence type="ECO:0000256" key="4">
    <source>
        <dbReference type="ARBA" id="ARBA00022741"/>
    </source>
</evidence>
<dbReference type="GO" id="GO:0006529">
    <property type="term" value="P:asparagine biosynthetic process"/>
    <property type="evidence" value="ECO:0007669"/>
    <property type="project" value="UniProtKB-KW"/>
</dbReference>
<dbReference type="InterPro" id="IPR017932">
    <property type="entry name" value="GATase_2_dom"/>
</dbReference>
<dbReference type="AlphaFoldDB" id="A0A1E2UPC1"/>
<evidence type="ECO:0000256" key="9">
    <source>
        <dbReference type="PIRSR" id="PIRSR001589-2"/>
    </source>
</evidence>
<evidence type="ECO:0000256" key="6">
    <source>
        <dbReference type="ARBA" id="ARBA00022962"/>
    </source>
</evidence>
<evidence type="ECO:0000256" key="8">
    <source>
        <dbReference type="PIRSR" id="PIRSR001589-1"/>
    </source>
</evidence>
<dbReference type="Pfam" id="PF00733">
    <property type="entry name" value="Asn_synthase"/>
    <property type="match status" value="1"/>
</dbReference>
<feature type="domain" description="Glutamine amidotransferase type-2" evidence="11">
    <location>
        <begin position="2"/>
        <end position="215"/>
    </location>
</feature>
<comment type="caution">
    <text evidence="12">The sequence shown here is derived from an EMBL/GenBank/DDBJ whole genome shotgun (WGS) entry which is preliminary data.</text>
</comment>
<dbReference type="NCBIfam" id="TIGR01536">
    <property type="entry name" value="asn_synth_AEB"/>
    <property type="match status" value="1"/>
</dbReference>
<dbReference type="Pfam" id="PF13537">
    <property type="entry name" value="GATase_7"/>
    <property type="match status" value="1"/>
</dbReference>
<dbReference type="InterPro" id="IPR001962">
    <property type="entry name" value="Asn_synthase"/>
</dbReference>